<keyword evidence="1" id="KW-1133">Transmembrane helix</keyword>
<evidence type="ECO:0008006" key="4">
    <source>
        <dbReference type="Google" id="ProtNLM"/>
    </source>
</evidence>
<organism evidence="2 3">
    <name type="scientific">Pedobacter montanisoli</name>
    <dbReference type="NCBI Taxonomy" id="2923277"/>
    <lineage>
        <taxon>Bacteria</taxon>
        <taxon>Pseudomonadati</taxon>
        <taxon>Bacteroidota</taxon>
        <taxon>Sphingobacteriia</taxon>
        <taxon>Sphingobacteriales</taxon>
        <taxon>Sphingobacteriaceae</taxon>
        <taxon>Pedobacter</taxon>
    </lineage>
</organism>
<dbReference type="RefSeq" id="WP_243361903.1">
    <property type="nucleotide sequence ID" value="NZ_JALGBH010000002.1"/>
</dbReference>
<dbReference type="Proteomes" id="UP001165460">
    <property type="component" value="Unassembled WGS sequence"/>
</dbReference>
<feature type="transmembrane region" description="Helical" evidence="1">
    <location>
        <begin position="33"/>
        <end position="52"/>
    </location>
</feature>
<evidence type="ECO:0000313" key="2">
    <source>
        <dbReference type="EMBL" id="MCJ0742965.1"/>
    </source>
</evidence>
<protein>
    <recommendedName>
        <fullName evidence="4">Cardiolipin synthase N-terminal domain-containing protein</fullName>
    </recommendedName>
</protein>
<reference evidence="2" key="1">
    <citation type="submission" date="2022-03" db="EMBL/GenBank/DDBJ databases">
        <authorList>
            <person name="Woo C.Y."/>
        </authorList>
    </citation>
    <scope>NUCLEOTIDE SEQUENCE</scope>
    <source>
        <strain evidence="2">CYS-01</strain>
    </source>
</reference>
<name>A0ABS9ZXF2_9SPHI</name>
<keyword evidence="1" id="KW-0472">Membrane</keyword>
<keyword evidence="1" id="KW-0812">Transmembrane</keyword>
<evidence type="ECO:0000256" key="1">
    <source>
        <dbReference type="SAM" id="Phobius"/>
    </source>
</evidence>
<dbReference type="EMBL" id="JALGBH010000002">
    <property type="protein sequence ID" value="MCJ0742965.1"/>
    <property type="molecule type" value="Genomic_DNA"/>
</dbReference>
<proteinExistence type="predicted"/>
<accession>A0ABS9ZXF2</accession>
<feature type="transmembrane region" description="Helical" evidence="1">
    <location>
        <begin position="6"/>
        <end position="24"/>
    </location>
</feature>
<evidence type="ECO:0000313" key="3">
    <source>
        <dbReference type="Proteomes" id="UP001165460"/>
    </source>
</evidence>
<comment type="caution">
    <text evidence="2">The sequence shown here is derived from an EMBL/GenBank/DDBJ whole genome shotgun (WGS) entry which is preliminary data.</text>
</comment>
<sequence>MGATSFIFFSLLLLPLLGFLYWLIKQDKRKNKNLVGIILLCLAICGAIYVITKLDKNFVETNSQLTPKSSNF</sequence>
<gene>
    <name evidence="2" type="ORF">MMF97_09610</name>
</gene>
<keyword evidence="3" id="KW-1185">Reference proteome</keyword>